<evidence type="ECO:0000256" key="10">
    <source>
        <dbReference type="ARBA" id="ARBA00035657"/>
    </source>
</evidence>
<evidence type="ECO:0000256" key="7">
    <source>
        <dbReference type="ARBA" id="ARBA00022989"/>
    </source>
</evidence>
<evidence type="ECO:0000256" key="8">
    <source>
        <dbReference type="ARBA" id="ARBA00023136"/>
    </source>
</evidence>
<evidence type="ECO:0000256" key="6">
    <source>
        <dbReference type="ARBA" id="ARBA00022960"/>
    </source>
</evidence>
<dbReference type="Proteomes" id="UP000242301">
    <property type="component" value="Unassembled WGS sequence"/>
</dbReference>
<dbReference type="Pfam" id="PF06295">
    <property type="entry name" value="ZapG-like"/>
    <property type="match status" value="1"/>
</dbReference>
<keyword evidence="3" id="KW-0997">Cell inner membrane</keyword>
<keyword evidence="9" id="KW-0131">Cell cycle</keyword>
<evidence type="ECO:0000256" key="11">
    <source>
        <dbReference type="ARBA" id="ARBA00035703"/>
    </source>
</evidence>
<keyword evidence="7 13" id="KW-1133">Transmembrane helix</keyword>
<organism evidence="14 15">
    <name type="scientific">Candidatus Providencia siddallii</name>
    <dbReference type="NCBI Taxonomy" id="1715285"/>
    <lineage>
        <taxon>Bacteria</taxon>
        <taxon>Pseudomonadati</taxon>
        <taxon>Pseudomonadota</taxon>
        <taxon>Gammaproteobacteria</taxon>
        <taxon>Enterobacterales</taxon>
        <taxon>Morganellaceae</taxon>
        <taxon>Providencia</taxon>
    </lineage>
</organism>
<dbReference type="InterPro" id="IPR009386">
    <property type="entry name" value="ZapG-like"/>
</dbReference>
<keyword evidence="8 13" id="KW-0472">Membrane</keyword>
<keyword evidence="4" id="KW-0132">Cell division</keyword>
<evidence type="ECO:0000256" key="4">
    <source>
        <dbReference type="ARBA" id="ARBA00022618"/>
    </source>
</evidence>
<evidence type="ECO:0000313" key="15">
    <source>
        <dbReference type="Proteomes" id="UP000242301"/>
    </source>
</evidence>
<evidence type="ECO:0000256" key="13">
    <source>
        <dbReference type="SAM" id="Phobius"/>
    </source>
</evidence>
<evidence type="ECO:0000256" key="3">
    <source>
        <dbReference type="ARBA" id="ARBA00022519"/>
    </source>
</evidence>
<keyword evidence="2" id="KW-1003">Cell membrane</keyword>
<dbReference type="EMBL" id="CVRF01000003">
    <property type="protein sequence ID" value="CRK86047.1"/>
    <property type="molecule type" value="Genomic_DNA"/>
</dbReference>
<dbReference type="GO" id="GO:0051301">
    <property type="term" value="P:cell division"/>
    <property type="evidence" value="ECO:0007669"/>
    <property type="project" value="UniProtKB-KW"/>
</dbReference>
<comment type="subcellular location">
    <subcellularLocation>
        <location evidence="1">Cell inner membrane</location>
        <topology evidence="1">Single-pass membrane protein</topology>
    </subcellularLocation>
</comment>
<dbReference type="AlphaFoldDB" id="A0A0M6W9R8"/>
<keyword evidence="6" id="KW-0133">Cell shape</keyword>
<evidence type="ECO:0000256" key="9">
    <source>
        <dbReference type="ARBA" id="ARBA00023306"/>
    </source>
</evidence>
<keyword evidence="15" id="KW-1185">Reference proteome</keyword>
<dbReference type="GO" id="GO:0005886">
    <property type="term" value="C:plasma membrane"/>
    <property type="evidence" value="ECO:0007669"/>
    <property type="project" value="UniProtKB-SubCell"/>
</dbReference>
<dbReference type="GO" id="GO:0008360">
    <property type="term" value="P:regulation of cell shape"/>
    <property type="evidence" value="ECO:0007669"/>
    <property type="project" value="UniProtKB-KW"/>
</dbReference>
<dbReference type="STRING" id="1715285.SOFFGTOCOR_0651"/>
<dbReference type="PANTHER" id="PTHR39579:SF1">
    <property type="entry name" value="INNER MEMBRANE PROTEIN YHCB"/>
    <property type="match status" value="1"/>
</dbReference>
<reference evidence="15" key="1">
    <citation type="submission" date="2015-05" db="EMBL/GenBank/DDBJ databases">
        <authorList>
            <person name="Manzano-Marin A."/>
        </authorList>
    </citation>
    <scope>NUCLEOTIDE SEQUENCE [LARGE SCALE GENOMIC DNA]</scope>
    <source>
        <strain evidence="15">officinalis</strain>
    </source>
</reference>
<accession>A0A0M6W9R8</accession>
<evidence type="ECO:0000313" key="14">
    <source>
        <dbReference type="EMBL" id="CRK86047.1"/>
    </source>
</evidence>
<evidence type="ECO:0000256" key="2">
    <source>
        <dbReference type="ARBA" id="ARBA00022475"/>
    </source>
</evidence>
<protein>
    <recommendedName>
        <fullName evidence="11">Z-ring associated protein G</fullName>
    </recommendedName>
    <alternativeName>
        <fullName evidence="12">Cell division protein ZapG</fullName>
    </alternativeName>
</protein>
<comment type="similarity">
    <text evidence="10">Belongs to the ZapG family.</text>
</comment>
<dbReference type="PANTHER" id="PTHR39579">
    <property type="entry name" value="INNER MEMBRANE PROTEIN YHCB"/>
    <property type="match status" value="1"/>
</dbReference>
<proteinExistence type="inferred from homology"/>
<evidence type="ECO:0000256" key="12">
    <source>
        <dbReference type="ARBA" id="ARBA00035727"/>
    </source>
</evidence>
<sequence length="120" mass="14613">MIWLYILLCFIIGFIIGVLVSHYNPKLYKQKTIKVELEKKNIELEDYHKKIIKHFFYTAKLIEELEDNYYKLYQHMIYSSSELLQNLNIKDNPFNKILKKPKSKNEEFFIKKQPKDYSNT</sequence>
<keyword evidence="5 13" id="KW-0812">Transmembrane</keyword>
<feature type="transmembrane region" description="Helical" evidence="13">
    <location>
        <begin position="6"/>
        <end position="24"/>
    </location>
</feature>
<name>A0A0M6W9R8_9GAMM</name>
<gene>
    <name evidence="14" type="primary">yhcB</name>
    <name evidence="14" type="ORF">SOFFGTOCOR_0651</name>
</gene>
<evidence type="ECO:0000256" key="1">
    <source>
        <dbReference type="ARBA" id="ARBA00004377"/>
    </source>
</evidence>
<evidence type="ECO:0000256" key="5">
    <source>
        <dbReference type="ARBA" id="ARBA00022692"/>
    </source>
</evidence>